<evidence type="ECO:0000259" key="4">
    <source>
        <dbReference type="SMART" id="SM01017"/>
    </source>
</evidence>
<feature type="compositionally biased region" description="Polar residues" evidence="3">
    <location>
        <begin position="501"/>
        <end position="523"/>
    </location>
</feature>
<dbReference type="EMBL" id="JAANYQ010000002">
    <property type="protein sequence ID" value="KAF4125650.1"/>
    <property type="molecule type" value="Genomic_DNA"/>
</dbReference>
<gene>
    <name evidence="5" type="ORF">GMORB2_0894</name>
</gene>
<dbReference type="InterPro" id="IPR014752">
    <property type="entry name" value="Arrestin-like_C"/>
</dbReference>
<evidence type="ECO:0000256" key="3">
    <source>
        <dbReference type="SAM" id="MobiDB-lite"/>
    </source>
</evidence>
<dbReference type="Pfam" id="PF02752">
    <property type="entry name" value="Arrestin_C"/>
    <property type="match status" value="1"/>
</dbReference>
<accession>A0A9P4Z0W4</accession>
<dbReference type="Pfam" id="PF00339">
    <property type="entry name" value="Arrestin_N"/>
    <property type="match status" value="1"/>
</dbReference>
<dbReference type="InterPro" id="IPR050357">
    <property type="entry name" value="Arrestin_domain-protein"/>
</dbReference>
<dbReference type="Proteomes" id="UP000749293">
    <property type="component" value="Unassembled WGS sequence"/>
</dbReference>
<feature type="compositionally biased region" description="Polar residues" evidence="3">
    <location>
        <begin position="483"/>
        <end position="493"/>
    </location>
</feature>
<feature type="compositionally biased region" description="Low complexity" evidence="3">
    <location>
        <begin position="562"/>
        <end position="573"/>
    </location>
</feature>
<feature type="region of interest" description="Disordered" evidence="3">
    <location>
        <begin position="474"/>
        <end position="576"/>
    </location>
</feature>
<feature type="region of interest" description="Disordered" evidence="3">
    <location>
        <begin position="591"/>
        <end position="643"/>
    </location>
</feature>
<organism evidence="5 6">
    <name type="scientific">Geosmithia morbida</name>
    <dbReference type="NCBI Taxonomy" id="1094350"/>
    <lineage>
        <taxon>Eukaryota</taxon>
        <taxon>Fungi</taxon>
        <taxon>Dikarya</taxon>
        <taxon>Ascomycota</taxon>
        <taxon>Pezizomycotina</taxon>
        <taxon>Sordariomycetes</taxon>
        <taxon>Hypocreomycetidae</taxon>
        <taxon>Hypocreales</taxon>
        <taxon>Bionectriaceae</taxon>
        <taxon>Geosmithia</taxon>
    </lineage>
</organism>
<comment type="caution">
    <text evidence="5">The sequence shown here is derived from an EMBL/GenBank/DDBJ whole genome shotgun (WGS) entry which is preliminary data.</text>
</comment>
<name>A0A9P4Z0W4_9HYPO</name>
<dbReference type="GO" id="GO:0031625">
    <property type="term" value="F:ubiquitin protein ligase binding"/>
    <property type="evidence" value="ECO:0007669"/>
    <property type="project" value="TreeGrafter"/>
</dbReference>
<dbReference type="GO" id="GO:0070086">
    <property type="term" value="P:ubiquitin-dependent endocytosis"/>
    <property type="evidence" value="ECO:0007669"/>
    <property type="project" value="TreeGrafter"/>
</dbReference>
<dbReference type="GeneID" id="55967124"/>
<dbReference type="SUPFAM" id="SSF81296">
    <property type="entry name" value="E set domains"/>
    <property type="match status" value="1"/>
</dbReference>
<dbReference type="GO" id="GO:0005829">
    <property type="term" value="C:cytosol"/>
    <property type="evidence" value="ECO:0007669"/>
    <property type="project" value="TreeGrafter"/>
</dbReference>
<evidence type="ECO:0000313" key="5">
    <source>
        <dbReference type="EMBL" id="KAF4125650.1"/>
    </source>
</evidence>
<dbReference type="InterPro" id="IPR011022">
    <property type="entry name" value="Arrestin_C-like"/>
</dbReference>
<sequence length="643" mass="70447">MPSFKPFHSVTGRNAASLFDIRLENDFIVFRGGEHESAGQLIKGVIVLCLPSPLKIEDIHLRLTGTLRIKYVPQLSFAPPHDKLVTGTPGSSSQKVDRLVTILEHRWEPFVGTPGKSLTLPAGNYEYPFEYTMPGDAAESVEGISEASISYRLKATVGRGKFAYDLHSYKHLRVIRTLEAGALEFHHAMSVENIWPNKIDYSIVVPQKAVAFGGRVNLEMRLTPLLKGLELGKITVCLMEIRETCIQSFTGYSMREHKVEREVERWDVDPDRDNTWQDTIEDTGQEGWVIARPLNLPRRLRQCIQDVNIHGIKVRHKLKLTIGLKNPDGHISEVRSFPSPLPLLKKNPHLLSLLSRANTYSTCRKKTQLRATLPVSIFISPNVPLDEQGSVINPQSARTADDPNRVAPPSYSDHQLDQLYDDDMTGFQTPAGGVSGVSSPIYLHSRAGSSENLAGLHGGHRGPVAPADLSSRLANVSDDPTERNTAFNQTIGSSVLPAISEPSSSNLTRHNSGNDTTSSGQESPQEHVDELELAPTTRVPSYSTAVRTRAPGDVSHLPDYRTAMSTPSTPPATDLGLVENGDVFVASVHVSEDGSSVTTSGSTTPGNLSRRPTLSSRPSALRTSRPADEEGPPRRVHIQDQAV</sequence>
<comment type="similarity">
    <text evidence="1">Belongs to the arrestin family.</text>
</comment>
<feature type="compositionally biased region" description="Low complexity" evidence="3">
    <location>
        <begin position="594"/>
        <end position="622"/>
    </location>
</feature>
<dbReference type="InterPro" id="IPR014756">
    <property type="entry name" value="Ig_E-set"/>
</dbReference>
<reference evidence="5" key="1">
    <citation type="submission" date="2020-03" db="EMBL/GenBank/DDBJ databases">
        <title>Site-based positive gene gene selection in Geosmithia morbida across the United States reveals a broad range of putative effectors and factors for local host and environmental adapation.</title>
        <authorList>
            <person name="Onufrak A."/>
            <person name="Murdoch R.W."/>
            <person name="Gazis R."/>
            <person name="Huff M."/>
            <person name="Staton M."/>
            <person name="Klingeman W."/>
            <person name="Hadziabdic D."/>
        </authorList>
    </citation>
    <scope>NUCLEOTIDE SEQUENCE</scope>
    <source>
        <strain evidence="5">1262</strain>
    </source>
</reference>
<dbReference type="RefSeq" id="XP_035324302.1">
    <property type="nucleotide sequence ID" value="XM_035462878.1"/>
</dbReference>
<dbReference type="InterPro" id="IPR011021">
    <property type="entry name" value="Arrestin-like_N"/>
</dbReference>
<evidence type="ECO:0000313" key="6">
    <source>
        <dbReference type="Proteomes" id="UP000749293"/>
    </source>
</evidence>
<comment type="subunit">
    <text evidence="2">Interacts with hulA.</text>
</comment>
<proteinExistence type="inferred from homology"/>
<evidence type="ECO:0000256" key="2">
    <source>
        <dbReference type="ARBA" id="ARBA00038766"/>
    </source>
</evidence>
<dbReference type="GO" id="GO:0005886">
    <property type="term" value="C:plasma membrane"/>
    <property type="evidence" value="ECO:0007669"/>
    <property type="project" value="TreeGrafter"/>
</dbReference>
<dbReference type="AlphaFoldDB" id="A0A9P4Z0W4"/>
<dbReference type="OrthoDB" id="2333384at2759"/>
<protein>
    <submittedName>
        <fullName evidence="5">Arrestin-related trafficking adapter 4/5/7</fullName>
    </submittedName>
</protein>
<dbReference type="GO" id="GO:0030674">
    <property type="term" value="F:protein-macromolecule adaptor activity"/>
    <property type="evidence" value="ECO:0007669"/>
    <property type="project" value="TreeGrafter"/>
</dbReference>
<dbReference type="SMART" id="SM01017">
    <property type="entry name" value="Arrestin_C"/>
    <property type="match status" value="1"/>
</dbReference>
<dbReference type="PANTHER" id="PTHR11188:SF17">
    <property type="entry name" value="FI21816P1"/>
    <property type="match status" value="1"/>
</dbReference>
<evidence type="ECO:0000256" key="1">
    <source>
        <dbReference type="ARBA" id="ARBA00005298"/>
    </source>
</evidence>
<feature type="domain" description="Arrestin C-terminal-like" evidence="4">
    <location>
        <begin position="195"/>
        <end position="341"/>
    </location>
</feature>
<dbReference type="PANTHER" id="PTHR11188">
    <property type="entry name" value="ARRESTIN DOMAIN CONTAINING PROTEIN"/>
    <property type="match status" value="1"/>
</dbReference>
<keyword evidence="6" id="KW-1185">Reference proteome</keyword>
<dbReference type="Gene3D" id="2.60.40.640">
    <property type="match status" value="1"/>
</dbReference>